<dbReference type="InterPro" id="IPR046350">
    <property type="entry name" value="Cystatin_sf"/>
</dbReference>
<reference evidence="6 7" key="1">
    <citation type="journal article" date="2018" name="J. Allergy Clin. Immunol.">
        <title>High-quality assembly of Dermatophagoides pteronyssinus genome and transcriptome reveals a wide range of novel allergens.</title>
        <authorList>
            <person name="Liu X.Y."/>
            <person name="Yang K.Y."/>
            <person name="Wang M.Q."/>
            <person name="Kwok J.S."/>
            <person name="Zeng X."/>
            <person name="Yang Z."/>
            <person name="Xiao X.J."/>
            <person name="Lau C.P."/>
            <person name="Li Y."/>
            <person name="Huang Z.M."/>
            <person name="Ba J.G."/>
            <person name="Yim A.K."/>
            <person name="Ouyang C.Y."/>
            <person name="Ngai S.M."/>
            <person name="Chan T.F."/>
            <person name="Leung E.L."/>
            <person name="Liu L."/>
            <person name="Liu Z.G."/>
            <person name="Tsui S.K."/>
        </authorList>
    </citation>
    <scope>NUCLEOTIDE SEQUENCE [LARGE SCALE GENOMIC DNA]</scope>
    <source>
        <strain evidence="6">Derp</strain>
    </source>
</reference>
<keyword evidence="3" id="KW-0789">Thiol protease inhibitor</keyword>
<gene>
    <name evidence="6" type="ORF">DERP_002684</name>
</gene>
<name>A0ABQ8JVT3_DERPT</name>
<dbReference type="SUPFAM" id="SSF54403">
    <property type="entry name" value="Cystatin/monellin"/>
    <property type="match status" value="1"/>
</dbReference>
<evidence type="ECO:0000256" key="3">
    <source>
        <dbReference type="ARBA" id="ARBA00022704"/>
    </source>
</evidence>
<evidence type="ECO:0000256" key="1">
    <source>
        <dbReference type="ARBA" id="ARBA00009403"/>
    </source>
</evidence>
<keyword evidence="4" id="KW-1133">Transmembrane helix</keyword>
<evidence type="ECO:0000256" key="4">
    <source>
        <dbReference type="SAM" id="Phobius"/>
    </source>
</evidence>
<protein>
    <recommendedName>
        <fullName evidence="5">Cystatin domain-containing protein</fullName>
    </recommendedName>
</protein>
<dbReference type="Pfam" id="PF00031">
    <property type="entry name" value="Cystatin"/>
    <property type="match status" value="1"/>
</dbReference>
<keyword evidence="2" id="KW-0646">Protease inhibitor</keyword>
<dbReference type="Proteomes" id="UP000887458">
    <property type="component" value="Unassembled WGS sequence"/>
</dbReference>
<keyword evidence="7" id="KW-1185">Reference proteome</keyword>
<reference evidence="6 7" key="2">
    <citation type="journal article" date="2022" name="Mol. Biol. Evol.">
        <title>Comparative Genomics Reveals Insights into the Divergent Evolution of Astigmatic Mites and Household Pest Adaptations.</title>
        <authorList>
            <person name="Xiong Q."/>
            <person name="Wan A.T."/>
            <person name="Liu X."/>
            <person name="Fung C.S."/>
            <person name="Xiao X."/>
            <person name="Malainual N."/>
            <person name="Hou J."/>
            <person name="Wang L."/>
            <person name="Wang M."/>
            <person name="Yang K.Y."/>
            <person name="Cui Y."/>
            <person name="Leung E.L."/>
            <person name="Nong W."/>
            <person name="Shin S.K."/>
            <person name="Au S.W."/>
            <person name="Jeong K.Y."/>
            <person name="Chew F.T."/>
            <person name="Hui J.H."/>
            <person name="Leung T.F."/>
            <person name="Tungtrongchitr A."/>
            <person name="Zhong N."/>
            <person name="Liu Z."/>
            <person name="Tsui S.K."/>
        </authorList>
    </citation>
    <scope>NUCLEOTIDE SEQUENCE [LARGE SCALE GENOMIC DNA]</scope>
    <source>
        <strain evidence="6">Derp</strain>
    </source>
</reference>
<dbReference type="PANTHER" id="PTHR46186">
    <property type="entry name" value="CYSTATIN"/>
    <property type="match status" value="1"/>
</dbReference>
<sequence length="141" mass="16401">MYSKILFWNFMTSSLMIMAIYFDVTFGDDGEWEPIDVNNTEFRDTLKKVEKQMAKKINSTNVFRIIEAESAQSQLVDGTNYKTELILSETECKKADIDRIDDIDSCPLLGVEHDIQIDMYCHAEMYRHLDNSCELTEFQCA</sequence>
<dbReference type="PANTHER" id="PTHR46186:SF2">
    <property type="entry name" value="CYSTATIN"/>
    <property type="match status" value="1"/>
</dbReference>
<keyword evidence="4" id="KW-0472">Membrane</keyword>
<evidence type="ECO:0000313" key="7">
    <source>
        <dbReference type="Proteomes" id="UP000887458"/>
    </source>
</evidence>
<proteinExistence type="inferred from homology"/>
<comment type="caution">
    <text evidence="6">The sequence shown here is derived from an EMBL/GenBank/DDBJ whole genome shotgun (WGS) entry which is preliminary data.</text>
</comment>
<dbReference type="InterPro" id="IPR000010">
    <property type="entry name" value="Cystatin_dom"/>
</dbReference>
<organism evidence="6 7">
    <name type="scientific">Dermatophagoides pteronyssinus</name>
    <name type="common">European house dust mite</name>
    <dbReference type="NCBI Taxonomy" id="6956"/>
    <lineage>
        <taxon>Eukaryota</taxon>
        <taxon>Metazoa</taxon>
        <taxon>Ecdysozoa</taxon>
        <taxon>Arthropoda</taxon>
        <taxon>Chelicerata</taxon>
        <taxon>Arachnida</taxon>
        <taxon>Acari</taxon>
        <taxon>Acariformes</taxon>
        <taxon>Sarcoptiformes</taxon>
        <taxon>Astigmata</taxon>
        <taxon>Psoroptidia</taxon>
        <taxon>Analgoidea</taxon>
        <taxon>Pyroglyphidae</taxon>
        <taxon>Dermatophagoidinae</taxon>
        <taxon>Dermatophagoides</taxon>
    </lineage>
</organism>
<keyword evidence="4" id="KW-0812">Transmembrane</keyword>
<accession>A0ABQ8JVT3</accession>
<evidence type="ECO:0000256" key="2">
    <source>
        <dbReference type="ARBA" id="ARBA00022690"/>
    </source>
</evidence>
<dbReference type="SMART" id="SM00043">
    <property type="entry name" value="CY"/>
    <property type="match status" value="1"/>
</dbReference>
<evidence type="ECO:0000313" key="6">
    <source>
        <dbReference type="EMBL" id="KAH9426585.1"/>
    </source>
</evidence>
<dbReference type="Gene3D" id="3.10.450.10">
    <property type="match status" value="1"/>
</dbReference>
<dbReference type="EMBL" id="NJHN03000008">
    <property type="protein sequence ID" value="KAH9426585.1"/>
    <property type="molecule type" value="Genomic_DNA"/>
</dbReference>
<feature type="domain" description="Cystatin" evidence="5">
    <location>
        <begin position="30"/>
        <end position="141"/>
    </location>
</feature>
<evidence type="ECO:0000259" key="5">
    <source>
        <dbReference type="SMART" id="SM00043"/>
    </source>
</evidence>
<dbReference type="CDD" id="cd00042">
    <property type="entry name" value="CY"/>
    <property type="match status" value="1"/>
</dbReference>
<comment type="similarity">
    <text evidence="1">Belongs to the cystatin family.</text>
</comment>
<feature type="transmembrane region" description="Helical" evidence="4">
    <location>
        <begin position="6"/>
        <end position="24"/>
    </location>
</feature>